<keyword evidence="3" id="KW-1185">Reference proteome</keyword>
<dbReference type="Proteomes" id="UP001552299">
    <property type="component" value="Unassembled WGS sequence"/>
</dbReference>
<dbReference type="PANTHER" id="PTHR34289">
    <property type="entry name" value="PROTEIN, PUTATIVE (DUF819)-RELATED"/>
    <property type="match status" value="1"/>
</dbReference>
<evidence type="ECO:0000256" key="1">
    <source>
        <dbReference type="SAM" id="Phobius"/>
    </source>
</evidence>
<accession>A0ABD0U0B5</accession>
<dbReference type="AlphaFoldDB" id="A0ABD0U0B5"/>
<protein>
    <submittedName>
        <fullName evidence="2">Uncharacterized protein</fullName>
    </submittedName>
</protein>
<keyword evidence="1" id="KW-1133">Transmembrane helix</keyword>
<dbReference type="EMBL" id="JANQDX010000018">
    <property type="protein sequence ID" value="KAL0905324.1"/>
    <property type="molecule type" value="Genomic_DNA"/>
</dbReference>
<name>A0ABD0U0B5_DENTH</name>
<keyword evidence="1" id="KW-0812">Transmembrane</keyword>
<keyword evidence="1" id="KW-0472">Membrane</keyword>
<reference evidence="2 3" key="1">
    <citation type="journal article" date="2024" name="Plant Biotechnol. J.">
        <title>Dendrobium thyrsiflorum genome and its molecular insights into genes involved in important horticultural traits.</title>
        <authorList>
            <person name="Chen B."/>
            <person name="Wang J.Y."/>
            <person name="Zheng P.J."/>
            <person name="Li K.L."/>
            <person name="Liang Y.M."/>
            <person name="Chen X.F."/>
            <person name="Zhang C."/>
            <person name="Zhao X."/>
            <person name="He X."/>
            <person name="Zhang G.Q."/>
            <person name="Liu Z.J."/>
            <person name="Xu Q."/>
        </authorList>
    </citation>
    <scope>NUCLEOTIDE SEQUENCE [LARGE SCALE GENOMIC DNA]</scope>
    <source>
        <strain evidence="2">GZMU011</strain>
    </source>
</reference>
<evidence type="ECO:0000313" key="3">
    <source>
        <dbReference type="Proteomes" id="UP001552299"/>
    </source>
</evidence>
<organism evidence="2 3">
    <name type="scientific">Dendrobium thyrsiflorum</name>
    <name type="common">Pinecone-like raceme dendrobium</name>
    <name type="synonym">Orchid</name>
    <dbReference type="NCBI Taxonomy" id="117978"/>
    <lineage>
        <taxon>Eukaryota</taxon>
        <taxon>Viridiplantae</taxon>
        <taxon>Streptophyta</taxon>
        <taxon>Embryophyta</taxon>
        <taxon>Tracheophyta</taxon>
        <taxon>Spermatophyta</taxon>
        <taxon>Magnoliopsida</taxon>
        <taxon>Liliopsida</taxon>
        <taxon>Asparagales</taxon>
        <taxon>Orchidaceae</taxon>
        <taxon>Epidendroideae</taxon>
        <taxon>Malaxideae</taxon>
        <taxon>Dendrobiinae</taxon>
        <taxon>Dendrobium</taxon>
    </lineage>
</organism>
<sequence length="172" mass="18446">MEGVGDGELGNFLVFIRYILLHDGPKETDKSDEPKEGRKLHVLQSAIAISVSFTICKLATYVTQVFGIQGGNLPCITAIIVILATIFPAQFGALAPAGEAIAFILMQIVVHLALILGLGKLFGFEKKILLIASNANVGGPTTACGMATVKGWNSLIIFLKTKSYPIMEYYSL</sequence>
<dbReference type="Pfam" id="PF05684">
    <property type="entry name" value="DUF819"/>
    <property type="match status" value="1"/>
</dbReference>
<dbReference type="PANTHER" id="PTHR34289:SF3">
    <property type="entry name" value="PROTEIN, PUTATIVE (DUF819)-RELATED"/>
    <property type="match status" value="1"/>
</dbReference>
<feature type="transmembrane region" description="Helical" evidence="1">
    <location>
        <begin position="100"/>
        <end position="119"/>
    </location>
</feature>
<evidence type="ECO:0000313" key="2">
    <source>
        <dbReference type="EMBL" id="KAL0905324.1"/>
    </source>
</evidence>
<gene>
    <name evidence="2" type="ORF">M5K25_023735</name>
</gene>
<proteinExistence type="predicted"/>
<comment type="caution">
    <text evidence="2">The sequence shown here is derived from an EMBL/GenBank/DDBJ whole genome shotgun (WGS) entry which is preliminary data.</text>
</comment>
<dbReference type="InterPro" id="IPR008537">
    <property type="entry name" value="DUF819"/>
</dbReference>
<feature type="transmembrane region" description="Helical" evidence="1">
    <location>
        <begin position="75"/>
        <end position="94"/>
    </location>
</feature>